<dbReference type="Pfam" id="PF00078">
    <property type="entry name" value="RVT_1"/>
    <property type="match status" value="1"/>
</dbReference>
<evidence type="ECO:0000313" key="2">
    <source>
        <dbReference type="EMBL" id="GFO19063.1"/>
    </source>
</evidence>
<protein>
    <submittedName>
        <fullName evidence="2">Endonuclease-reverse transcriptase</fullName>
    </submittedName>
</protein>
<evidence type="ECO:0000259" key="1">
    <source>
        <dbReference type="PROSITE" id="PS50878"/>
    </source>
</evidence>
<dbReference type="EMBL" id="BLXT01005002">
    <property type="protein sequence ID" value="GFO19063.1"/>
    <property type="molecule type" value="Genomic_DNA"/>
</dbReference>
<dbReference type="InterPro" id="IPR043128">
    <property type="entry name" value="Rev_trsase/Diguanyl_cyclase"/>
</dbReference>
<dbReference type="SUPFAM" id="SSF56672">
    <property type="entry name" value="DNA/RNA polymerases"/>
    <property type="match status" value="1"/>
</dbReference>
<dbReference type="GO" id="GO:0004519">
    <property type="term" value="F:endonuclease activity"/>
    <property type="evidence" value="ECO:0007669"/>
    <property type="project" value="UniProtKB-KW"/>
</dbReference>
<gene>
    <name evidence="2" type="ORF">PoB_004556800</name>
</gene>
<sequence>MKRMERKLEEEVSNSQAGFRKNRGTRDHIFNLRVIIQKYRETNTSLHTCFIDYSKAFDCVNHEKMWQTLHKMNFHPKIIGLVKSLYEGQQSAVQLEYGTTEWFPVTKGVRQGCILSPHLFSLYTEEIMKDVEFDPRKDEYDEPRLQGLPIRDLRYADDTALLSTTTEGLEKLIKAVKEHSEQKGLHLNVKKTKIMDIDKSKKEARIQIEGEEIERVKSFEYLGARIEANGKTTPEIRRRLAMATAKLQKMEKIWKGQDVHTKVRILKSIIFPTATYGCEAWTINKTDSKRITAFELKCYRKNLRISWTEKIRNEEVLN</sequence>
<reference evidence="2 3" key="1">
    <citation type="journal article" date="2021" name="Elife">
        <title>Chloroplast acquisition without the gene transfer in kleptoplastic sea slugs, Plakobranchus ocellatus.</title>
        <authorList>
            <person name="Maeda T."/>
            <person name="Takahashi S."/>
            <person name="Yoshida T."/>
            <person name="Shimamura S."/>
            <person name="Takaki Y."/>
            <person name="Nagai Y."/>
            <person name="Toyoda A."/>
            <person name="Suzuki Y."/>
            <person name="Arimoto A."/>
            <person name="Ishii H."/>
            <person name="Satoh N."/>
            <person name="Nishiyama T."/>
            <person name="Hasebe M."/>
            <person name="Maruyama T."/>
            <person name="Minagawa J."/>
            <person name="Obokata J."/>
            <person name="Shigenobu S."/>
        </authorList>
    </citation>
    <scope>NUCLEOTIDE SEQUENCE [LARGE SCALE GENOMIC DNA]</scope>
</reference>
<keyword evidence="2" id="KW-0378">Hydrolase</keyword>
<comment type="caution">
    <text evidence="2">The sequence shown here is derived from an EMBL/GenBank/DDBJ whole genome shotgun (WGS) entry which is preliminary data.</text>
</comment>
<dbReference type="CDD" id="cd01650">
    <property type="entry name" value="RT_nLTR_like"/>
    <property type="match status" value="1"/>
</dbReference>
<dbReference type="PANTHER" id="PTHR47027">
    <property type="entry name" value="REVERSE TRANSCRIPTASE DOMAIN-CONTAINING PROTEIN"/>
    <property type="match status" value="1"/>
</dbReference>
<dbReference type="InterPro" id="IPR000477">
    <property type="entry name" value="RT_dom"/>
</dbReference>
<dbReference type="AlphaFoldDB" id="A0AAV4BJV9"/>
<dbReference type="PROSITE" id="PS50878">
    <property type="entry name" value="RT_POL"/>
    <property type="match status" value="1"/>
</dbReference>
<dbReference type="Proteomes" id="UP000735302">
    <property type="component" value="Unassembled WGS sequence"/>
</dbReference>
<keyword evidence="2" id="KW-0255">Endonuclease</keyword>
<dbReference type="Gene3D" id="3.30.70.270">
    <property type="match status" value="1"/>
</dbReference>
<accession>A0AAV4BJV9</accession>
<dbReference type="InterPro" id="IPR043502">
    <property type="entry name" value="DNA/RNA_pol_sf"/>
</dbReference>
<keyword evidence="2" id="KW-0540">Nuclease</keyword>
<keyword evidence="3" id="KW-1185">Reference proteome</keyword>
<name>A0AAV4BJV9_9GAST</name>
<evidence type="ECO:0000313" key="3">
    <source>
        <dbReference type="Proteomes" id="UP000735302"/>
    </source>
</evidence>
<feature type="domain" description="Reverse transcriptase" evidence="1">
    <location>
        <begin position="1"/>
        <end position="226"/>
    </location>
</feature>
<dbReference type="PANTHER" id="PTHR47027:SF8">
    <property type="entry name" value="RIBONUCLEASE H"/>
    <property type="match status" value="1"/>
</dbReference>
<proteinExistence type="predicted"/>
<organism evidence="2 3">
    <name type="scientific">Plakobranchus ocellatus</name>
    <dbReference type="NCBI Taxonomy" id="259542"/>
    <lineage>
        <taxon>Eukaryota</taxon>
        <taxon>Metazoa</taxon>
        <taxon>Spiralia</taxon>
        <taxon>Lophotrochozoa</taxon>
        <taxon>Mollusca</taxon>
        <taxon>Gastropoda</taxon>
        <taxon>Heterobranchia</taxon>
        <taxon>Euthyneura</taxon>
        <taxon>Panpulmonata</taxon>
        <taxon>Sacoglossa</taxon>
        <taxon>Placobranchoidea</taxon>
        <taxon>Plakobranchidae</taxon>
        <taxon>Plakobranchus</taxon>
    </lineage>
</organism>